<sequence length="2444" mass="275181">MAGADSVDLKKRLEDAGQGHLLQFEAELSAEERTALRQDIESIDLEYVQFIHKRTAEQARRVLRQSTTMSRLPPNHYNQIKGTAEDRKRWYQLGLEKISQGKVATLLLAGGQGTRLGTKDPKGMYNVGLLSGKSLFQLQAERIVRLQNIIEKMTGKKIQIPWYIMTSEATKGSTHQFFAKHDWFGLNQNDVIIFEQTMLPCLLPDGKIILESKHKIARAPNGNGGVFEALGKEGILEDMKKRGIELVYQYCVDNILVKMVDPVFAGYCFDKNIDCAAKYVTKLHAKEPVGVLCLKNGRPGVLEYSELDESTATRMNDDGSLYYNESHICMNAFSVEFLNSLVLGEKIEDLRNLPFHIAKKSIPSVDVEGQAANVNGWKLELFIFDVFEHAKRFYVYEVERMEEFSPLKNGAGSSSDNPTSCKAHLSNLHKAMVVHAGGDFDRESGELLEVSPLVAVGLEDLEDLKGRVQGKKESDVAEAEKPHMCSFEIIKQATIGQSKRTCRTFFCERAQNHKTIFSTLSGVIKMDYQDYPNSPSISSIQLDEAPPMGLNVESETWQRTLDRVVSAVVAIRFCTVRHFDTERASFSVATGFIVDKAKGLILTNRHVVRPGPVTAEAIFLDHEEIKLYPVYRDPIHDFGFFRFNPADVKFMDLKEIELDPEGAKVGIEIRVVGNDAGEKLSILSGTIARMDRPAPFYGDDEYNDFNTFYYQAASSTSGGSSGSPVLNLTGKAIALNAGGRRKAASSFYLPLHRVKRVLQYLQNDNLKPPRGDLQTVFRHTPYDEVHRLGLRGVTESTFRKENANETGMLVVDSVIPESPSYNVLEPGDVIVSLQGELLTQFIRLEDIMDSHVGQTVTIEIERGGVPMTHKLPIVDLHQLEPSTFLEVGGGVLHELSYQQARNHRLPVGGVYVASDGYMLGRGGLHKGTIIRAVGQTETPNLESFAKAICSYSNDSRVPIQYFTVSDRHQSRLSVIYIDRCWHGMQMWTKDDALGLWTASDCLPAPEPAFVPKPTPVKTLKSPMELANEIVKSMVMVSFHIPYVIDGGSSDNYLGSGLILDAERGLILVDQNTVPLVLGDLLVSFASTVEIPARIRYIHPIHNFGILQYDPKLLVNSGFQSANISMEPLEAGADVFLVGLTRTDQPFCQKTTVSKIEELFIGEARPPRFRAINEDVIHLEKATSCVGGVLVDENRKIRALWASYSSSEKKNPSESFEIFRGLPLYLIQEIIEPLKRDEIPRIRSLEVELWPIALSKARDLGLGEKWIQDIEDKYVRRHILCIRRIAAKTDASTKLKTGDVLIAVNGDVVTNFREVENLTRERESVSLTLLRNQQEIVMDVKTTLLEGIGTDKVESVYVSSSFTYASQILSWSGAILQNTHRAVSQLGFTYEGVFCSRWFYGSPAHQFGLRAVHWIVEVNGKRTPDLESFIKVVRNAGDEAFLRLKLMGMQDKVSVLTIKTDLHYWPTVLISLDKSSGQWSSERITAIRSTFNTPVLGLPSDSPTSDLLRKQMELTRQKYAAASELLRVNNSESAHAPQQHHADAFICGDRSTQEQPYNLRSVKIQHCLLPLPKADDWSANQRSCPLGTSEDKERQTVTSLCPEIRFLYPLPPLKITFVTSARDDASRDAANDEWNHLQSRHHEGLEIKIEESSRNLSEVDEIFCGVWEISVVTRLQSVASDAVAGKTGIPFKAQARVPESAMSDKGSGLNREGRCKHSSEQITKIDKGVFGDLPNKEIYLCLSGGGVRSAALSWGVLEYLMQKEFNLKQLYCVSGGGYTGSSFVQNLHMYMKDGLSYREAVQSWLKERRMEQHPNVACDCDSPITGFRDTFLFLSALILTFVLAVFAHVPLFFFNGVLIAAIFGDMYRTDAYYGWYPALGLFSVTLLLWTFVNFTKPKTNSWMRIRNAATAMSSISLIFAFQLVFLILEIPNDDFSRAGNSLTWASLLLWIVLGRIFDAFVPGKSFGILSAIVFAFFCSLPTWWRIENPDSRAFDVVLGIMAIIWLVPFNLLSQTWLHTYYRWRLQRQWYKDSGFFGLTGIFARFIKCCGSSTTLGELKVEEGKIPMYSGVVSVNGWKHKATYDHKSYIMTINSGGVGKIHECDIEIPLQSYRLSSAMTTSGAAIAIQMGEFNNAPMKFWQSQCGLGMGNWLSPDHSNQFMRPTLITVYQLIFPIIAAFVAFRKIDPLYLAIPFGIFIITIFIGMAFSPRYRIVRWTYWIPLVFTFYQFLDLFIVGQKPEPPRMYLSDGNFADNLALFPAIKECRQYIIMVDGSEDYEEKSEDLLISLNLARKHDGVSFAPVRADGSTDDRDVESAIRSFAKEKNNPLLLVRVIYEPEKGEDSKEGLILYLKPRRRFAEKVMGKEKIENLHGFCFKCCHTPAFSFTKNFCNEFPHHKTNNQFISKEMFGCYSELGYKTMEHIFQQYYGKDHVRYEDQPRGKAMEV</sequence>
<dbReference type="InterPro" id="IPR009003">
    <property type="entry name" value="Peptidase_S1_PA"/>
</dbReference>
<gene>
    <name evidence="5" type="ORF">PROFUN_09717</name>
</gene>
<protein>
    <submittedName>
        <fullName evidence="5">Pro-apoptotic serine protease</fullName>
    </submittedName>
</protein>
<keyword evidence="6" id="KW-1185">Reference proteome</keyword>
<comment type="caution">
    <text evidence="5">The sequence shown here is derived from an EMBL/GenBank/DDBJ whole genome shotgun (WGS) entry which is preliminary data.</text>
</comment>
<feature type="transmembrane region" description="Helical" evidence="3">
    <location>
        <begin position="2187"/>
        <end position="2206"/>
    </location>
</feature>
<accession>A0A2P6NES9</accession>
<name>A0A2P6NES9_9EUKA</name>
<feature type="transmembrane region" description="Helical" evidence="3">
    <location>
        <begin position="1874"/>
        <end position="1894"/>
    </location>
</feature>
<evidence type="ECO:0000313" key="5">
    <source>
        <dbReference type="EMBL" id="PRP82470.1"/>
    </source>
</evidence>
<dbReference type="CDD" id="cd04193">
    <property type="entry name" value="UDPGlcNAc_PPase"/>
    <property type="match status" value="1"/>
</dbReference>
<dbReference type="STRING" id="1890364.A0A2P6NES9"/>
<evidence type="ECO:0000256" key="3">
    <source>
        <dbReference type="SAM" id="Phobius"/>
    </source>
</evidence>
<dbReference type="SUPFAM" id="SSF53448">
    <property type="entry name" value="Nucleotide-diphospho-sugar transferases"/>
    <property type="match status" value="1"/>
</dbReference>
<dbReference type="Pfam" id="PF01704">
    <property type="entry name" value="UDPGP"/>
    <property type="match status" value="1"/>
</dbReference>
<dbReference type="OrthoDB" id="532420at2759"/>
<keyword evidence="3" id="KW-0812">Transmembrane</keyword>
<keyword evidence="5" id="KW-0645">Protease</keyword>
<proteinExistence type="predicted"/>
<dbReference type="SUPFAM" id="SSF50494">
    <property type="entry name" value="Trypsin-like serine proteases"/>
    <property type="match status" value="2"/>
</dbReference>
<dbReference type="InterPro" id="IPR002618">
    <property type="entry name" value="UDPGP_fam"/>
</dbReference>
<dbReference type="InterPro" id="IPR029044">
    <property type="entry name" value="Nucleotide-diphossugar_trans"/>
</dbReference>
<dbReference type="InterPro" id="IPR036034">
    <property type="entry name" value="PDZ_sf"/>
</dbReference>
<dbReference type="PANTHER" id="PTHR46366:SF1">
    <property type="entry name" value="PDZ DOMAIN-CONTAINING PROTEIN C1685.05"/>
    <property type="match status" value="1"/>
</dbReference>
<dbReference type="PANTHER" id="PTHR46366">
    <property type="entry name" value="PRO-APOPTOTIC SERINE PROTEASE NMA111"/>
    <property type="match status" value="1"/>
</dbReference>
<dbReference type="InterPro" id="IPR025926">
    <property type="entry name" value="PDZ-like_dom"/>
</dbReference>
<dbReference type="SMART" id="SM00228">
    <property type="entry name" value="PDZ"/>
    <property type="match status" value="3"/>
</dbReference>
<dbReference type="Gene3D" id="2.30.42.10">
    <property type="match status" value="2"/>
</dbReference>
<dbReference type="Gene3D" id="3.40.1090.10">
    <property type="entry name" value="Cytosolic phospholipase A2 catalytic domain"/>
    <property type="match status" value="1"/>
</dbReference>
<dbReference type="EMBL" id="MDYQ01000102">
    <property type="protein sequence ID" value="PRP82470.1"/>
    <property type="molecule type" value="Genomic_DNA"/>
</dbReference>
<keyword evidence="5" id="KW-0378">Hydrolase</keyword>
<dbReference type="SUPFAM" id="SSF52151">
    <property type="entry name" value="FabD/lysophospholipase-like"/>
    <property type="match status" value="2"/>
</dbReference>
<organism evidence="5 6">
    <name type="scientific">Planoprotostelium fungivorum</name>
    <dbReference type="NCBI Taxonomy" id="1890364"/>
    <lineage>
        <taxon>Eukaryota</taxon>
        <taxon>Amoebozoa</taxon>
        <taxon>Evosea</taxon>
        <taxon>Variosea</taxon>
        <taxon>Cavosteliida</taxon>
        <taxon>Cavosteliaceae</taxon>
        <taxon>Planoprotostelium</taxon>
    </lineage>
</organism>
<feature type="domain" description="PDZ" evidence="4">
    <location>
        <begin position="1372"/>
        <end position="1447"/>
    </location>
</feature>
<dbReference type="PROSITE" id="PS50106">
    <property type="entry name" value="PDZ"/>
    <property type="match status" value="2"/>
</dbReference>
<evidence type="ECO:0000256" key="2">
    <source>
        <dbReference type="ARBA" id="ARBA00022695"/>
    </source>
</evidence>
<dbReference type="GO" id="GO:0006508">
    <property type="term" value="P:proteolysis"/>
    <property type="evidence" value="ECO:0007669"/>
    <property type="project" value="UniProtKB-KW"/>
</dbReference>
<feature type="transmembrane region" description="Helical" evidence="3">
    <location>
        <begin position="1906"/>
        <end position="1929"/>
    </location>
</feature>
<feature type="transmembrane region" description="Helical" evidence="3">
    <location>
        <begin position="1965"/>
        <end position="1983"/>
    </location>
</feature>
<feature type="transmembrane region" description="Helical" evidence="3">
    <location>
        <begin position="2163"/>
        <end position="2181"/>
    </location>
</feature>
<evidence type="ECO:0000313" key="6">
    <source>
        <dbReference type="Proteomes" id="UP000241769"/>
    </source>
</evidence>
<dbReference type="GO" id="GO:0070569">
    <property type="term" value="F:uridylyltransferase activity"/>
    <property type="evidence" value="ECO:0007669"/>
    <property type="project" value="InterPro"/>
</dbReference>
<keyword evidence="3" id="KW-1133">Transmembrane helix</keyword>
<dbReference type="Pfam" id="PF13365">
    <property type="entry name" value="Trypsin_2"/>
    <property type="match status" value="1"/>
</dbReference>
<dbReference type="Proteomes" id="UP000241769">
    <property type="component" value="Unassembled WGS sequence"/>
</dbReference>
<dbReference type="InterPro" id="IPR016035">
    <property type="entry name" value="Acyl_Trfase/lysoPLipase"/>
</dbReference>
<evidence type="ECO:0000256" key="1">
    <source>
        <dbReference type="ARBA" id="ARBA00022679"/>
    </source>
</evidence>
<dbReference type="Pfam" id="PF12812">
    <property type="entry name" value="PDZ_1"/>
    <property type="match status" value="2"/>
</dbReference>
<dbReference type="CDD" id="cd06786">
    <property type="entry name" value="cpPDZ1_ScNma111-like"/>
    <property type="match status" value="1"/>
</dbReference>
<feature type="transmembrane region" description="Helical" evidence="3">
    <location>
        <begin position="1995"/>
        <end position="2016"/>
    </location>
</feature>
<feature type="transmembrane region" description="Helical" evidence="3">
    <location>
        <begin position="2215"/>
        <end position="2235"/>
    </location>
</feature>
<dbReference type="InterPro" id="IPR001478">
    <property type="entry name" value="PDZ"/>
</dbReference>
<dbReference type="Gene3D" id="3.90.550.10">
    <property type="entry name" value="Spore Coat Polysaccharide Biosynthesis Protein SpsA, Chain A"/>
    <property type="match status" value="1"/>
</dbReference>
<evidence type="ECO:0000259" key="4">
    <source>
        <dbReference type="PROSITE" id="PS50106"/>
    </source>
</evidence>
<dbReference type="SUPFAM" id="SSF50156">
    <property type="entry name" value="PDZ domain-like"/>
    <property type="match status" value="3"/>
</dbReference>
<keyword evidence="1" id="KW-0808">Transferase</keyword>
<feature type="transmembrane region" description="Helical" evidence="3">
    <location>
        <begin position="1830"/>
        <end position="1862"/>
    </location>
</feature>
<keyword evidence="3" id="KW-0472">Membrane</keyword>
<dbReference type="Gene3D" id="2.40.10.120">
    <property type="match status" value="1"/>
</dbReference>
<keyword evidence="2" id="KW-0548">Nucleotidyltransferase</keyword>
<feature type="domain" description="PDZ" evidence="4">
    <location>
        <begin position="1250"/>
        <end position="1332"/>
    </location>
</feature>
<dbReference type="InParanoid" id="A0A2P6NES9"/>
<dbReference type="GO" id="GO:0008233">
    <property type="term" value="F:peptidase activity"/>
    <property type="evidence" value="ECO:0007669"/>
    <property type="project" value="UniProtKB-KW"/>
</dbReference>
<reference evidence="5 6" key="1">
    <citation type="journal article" date="2018" name="Genome Biol. Evol.">
        <title>Multiple Roots of Fruiting Body Formation in Amoebozoa.</title>
        <authorList>
            <person name="Hillmann F."/>
            <person name="Forbes G."/>
            <person name="Novohradska S."/>
            <person name="Ferling I."/>
            <person name="Riege K."/>
            <person name="Groth M."/>
            <person name="Westermann M."/>
            <person name="Marz M."/>
            <person name="Spaller T."/>
            <person name="Winckler T."/>
            <person name="Schaap P."/>
            <person name="Glockner G."/>
        </authorList>
    </citation>
    <scope>NUCLEOTIDE SEQUENCE [LARGE SCALE GENOMIC DNA]</scope>
    <source>
        <strain evidence="5 6">Jena</strain>
    </source>
</reference>